<reference evidence="3 4" key="1">
    <citation type="submission" date="2016-10" db="EMBL/GenBank/DDBJ databases">
        <authorList>
            <person name="de Groot N.N."/>
        </authorList>
    </citation>
    <scope>NUCLEOTIDE SEQUENCE [LARGE SCALE GENOMIC DNA]</scope>
    <source>
        <strain evidence="4">EB21,IBRC-M 10013,KCTC 4048</strain>
    </source>
</reference>
<dbReference type="Pfam" id="PF03684">
    <property type="entry name" value="UPF0179"/>
    <property type="match status" value="1"/>
</dbReference>
<dbReference type="RefSeq" id="WP_089734144.1">
    <property type="nucleotide sequence ID" value="NZ_FNIA01000012.1"/>
</dbReference>
<evidence type="ECO:0000313" key="4">
    <source>
        <dbReference type="Proteomes" id="UP000199370"/>
    </source>
</evidence>
<protein>
    <recommendedName>
        <fullName evidence="2">UPF0179 protein SAMN05192554_11296</fullName>
    </recommendedName>
</protein>
<dbReference type="HAMAP" id="MF_00498">
    <property type="entry name" value="UPF0179"/>
    <property type="match status" value="1"/>
</dbReference>
<name>A0A1G9Y0W2_9EURY</name>
<evidence type="ECO:0000256" key="2">
    <source>
        <dbReference type="HAMAP-Rule" id="MF_00498"/>
    </source>
</evidence>
<organism evidence="3 4">
    <name type="scientific">Haloarchaeobius iranensis</name>
    <dbReference type="NCBI Taxonomy" id="996166"/>
    <lineage>
        <taxon>Archaea</taxon>
        <taxon>Methanobacteriati</taxon>
        <taxon>Methanobacteriota</taxon>
        <taxon>Stenosarchaea group</taxon>
        <taxon>Halobacteria</taxon>
        <taxon>Halobacteriales</taxon>
        <taxon>Halorubellaceae</taxon>
        <taxon>Haloarchaeobius</taxon>
    </lineage>
</organism>
<gene>
    <name evidence="3" type="ORF">SAMN05192554_11296</name>
</gene>
<keyword evidence="4" id="KW-1185">Reference proteome</keyword>
<comment type="similarity">
    <text evidence="1 2">Belongs to the UPF0179 family.</text>
</comment>
<sequence>MSKVTLIGARLADPGAQFVYEGEASACEGCPYRSQCLNLTDGVKYQVTDVRQNAQTLDCAVHDEGVRAVEVEAVGVRANVPSRQAYAGSKVDLAGPCPHTDCPSHELCEPDGAELDEEHRIAEVVGDPPHEYCHLDRELTTVEFAPKEDA</sequence>
<evidence type="ECO:0000256" key="1">
    <source>
        <dbReference type="ARBA" id="ARBA00010824"/>
    </source>
</evidence>
<dbReference type="InterPro" id="IPR005369">
    <property type="entry name" value="UPF0179"/>
</dbReference>
<dbReference type="PANTHER" id="PTHR40699">
    <property type="entry name" value="UPF0179 PROTEIN MJ1627"/>
    <property type="match status" value="1"/>
</dbReference>
<dbReference type="OrthoDB" id="24613at2157"/>
<dbReference type="EMBL" id="FNIA01000012">
    <property type="protein sequence ID" value="SDN02749.1"/>
    <property type="molecule type" value="Genomic_DNA"/>
</dbReference>
<dbReference type="STRING" id="996166.SAMN05192554_11296"/>
<dbReference type="Proteomes" id="UP000199370">
    <property type="component" value="Unassembled WGS sequence"/>
</dbReference>
<dbReference type="PIRSF" id="PIRSF006595">
    <property type="entry name" value="UCP006595"/>
    <property type="match status" value="1"/>
</dbReference>
<dbReference type="PANTHER" id="PTHR40699:SF1">
    <property type="entry name" value="UPF0179 PROTEIN MJ1627"/>
    <property type="match status" value="1"/>
</dbReference>
<dbReference type="AlphaFoldDB" id="A0A1G9Y0W2"/>
<accession>A0A1G9Y0W2</accession>
<proteinExistence type="inferred from homology"/>
<evidence type="ECO:0000313" key="3">
    <source>
        <dbReference type="EMBL" id="SDN02749.1"/>
    </source>
</evidence>